<organism evidence="2 3">
    <name type="scientific">Coemansia spiralis</name>
    <dbReference type="NCBI Taxonomy" id="417178"/>
    <lineage>
        <taxon>Eukaryota</taxon>
        <taxon>Fungi</taxon>
        <taxon>Fungi incertae sedis</taxon>
        <taxon>Zoopagomycota</taxon>
        <taxon>Kickxellomycotina</taxon>
        <taxon>Kickxellomycetes</taxon>
        <taxon>Kickxellales</taxon>
        <taxon>Kickxellaceae</taxon>
        <taxon>Coemansia</taxon>
    </lineage>
</organism>
<dbReference type="GO" id="GO:0005085">
    <property type="term" value="F:guanyl-nucleotide exchange factor activity"/>
    <property type="evidence" value="ECO:0007669"/>
    <property type="project" value="InterPro"/>
</dbReference>
<dbReference type="PANTHER" id="PTHR10957">
    <property type="entry name" value="RAP1 GTPASE-GDP DISSOCIATION STIMULATOR 1"/>
    <property type="match status" value="1"/>
</dbReference>
<feature type="region of interest" description="Disordered" evidence="1">
    <location>
        <begin position="327"/>
        <end position="356"/>
    </location>
</feature>
<protein>
    <submittedName>
        <fullName evidence="2">Rap1 GTPase-GDP dissociation stimulator 1</fullName>
    </submittedName>
</protein>
<evidence type="ECO:0000313" key="3">
    <source>
        <dbReference type="Proteomes" id="UP001151518"/>
    </source>
</evidence>
<evidence type="ECO:0000313" key="2">
    <source>
        <dbReference type="EMBL" id="KAJ2673435.1"/>
    </source>
</evidence>
<dbReference type="EMBL" id="JANBTW010000068">
    <property type="protein sequence ID" value="KAJ2673435.1"/>
    <property type="molecule type" value="Genomic_DNA"/>
</dbReference>
<evidence type="ECO:0000256" key="1">
    <source>
        <dbReference type="SAM" id="MobiDB-lite"/>
    </source>
</evidence>
<dbReference type="Gene3D" id="1.25.10.10">
    <property type="entry name" value="Leucine-rich Repeat Variant"/>
    <property type="match status" value="2"/>
</dbReference>
<dbReference type="Proteomes" id="UP001151518">
    <property type="component" value="Unassembled WGS sequence"/>
</dbReference>
<dbReference type="OrthoDB" id="26149at2759"/>
<name>A0A9W8G3N2_9FUNG</name>
<gene>
    <name evidence="2" type="primary">RAP1GDS1</name>
    <name evidence="2" type="ORF">GGI25_004697</name>
</gene>
<sequence length="741" mass="80583">MVIPTWKRRLTSNTSTTPPPTEAWLAAHDNRSSNIEEPETPPLESVLLYLRNNQDDAVSTQQIITTAKVFKTLADLCRNPETRYTLTETTELVEIACLTLSRICVDLAERASDDERAEQVFLLVQVLRCVCNLSADNDDARAKVLANGGIEALAKVLRSVEEVWRQPLPVGQAVFSAILNVSLDNSDCTGALIAAGVLQPHLKVFCTSESSAIVVDDACLTIWPLVSSSLDNLCEHEKAKAQFEGHSDYSRGILRSLAKLARLLSDSSTEENSNILRGAQRTLLWILCEILEKSETVRKQLCQPEYVLSLLDILEFYLISGTEYLDEDKGDDGEDDIDSGAKEAASQPPNRPMPQNTNRYAEAITQAIIGISGENEALDVLFTSQQLLARLLGILSTDRGSSQDARGQRLDAMAAVAALCLGNLARTDDHCTRLVAEHPSMIRTLIHEWFVSRSTNVRTRHAASGLLKNLCLPQANKSILVDFGLVKAAAASIDTAVVPIQANAIGILRHLANGVSAGETVLGLVERPAGKKACALEDLLQVVKGTDIDGIRCEGTRLIAAVAKKLYLKKPDSRITNNREMLTKAQGIVEQSLFDIVTPLVRLVMLDGQRHPLLQQESLVALTILASTDCQQSRHVGDIVRLLSPAESIPLAHVSISGDSQANLAGADEQDSEEQESSKGFGEILQKTIKMEGAVWPQTMLQAKSLISQLDAVVSAASNKSVEFNIEGLEVLHNELAPHAN</sequence>
<dbReference type="InterPro" id="IPR011989">
    <property type="entry name" value="ARM-like"/>
</dbReference>
<dbReference type="InterPro" id="IPR040144">
    <property type="entry name" value="RAP1GDS1"/>
</dbReference>
<dbReference type="SUPFAM" id="SSF48371">
    <property type="entry name" value="ARM repeat"/>
    <property type="match status" value="1"/>
</dbReference>
<dbReference type="AlphaFoldDB" id="A0A9W8G3N2"/>
<comment type="caution">
    <text evidence="2">The sequence shown here is derived from an EMBL/GenBank/DDBJ whole genome shotgun (WGS) entry which is preliminary data.</text>
</comment>
<reference evidence="2" key="1">
    <citation type="submission" date="2022-07" db="EMBL/GenBank/DDBJ databases">
        <title>Phylogenomic reconstructions and comparative analyses of Kickxellomycotina fungi.</title>
        <authorList>
            <person name="Reynolds N.K."/>
            <person name="Stajich J.E."/>
            <person name="Barry K."/>
            <person name="Grigoriev I.V."/>
            <person name="Crous P."/>
            <person name="Smith M.E."/>
        </authorList>
    </citation>
    <scope>NUCLEOTIDE SEQUENCE</scope>
    <source>
        <strain evidence="2">NRRL 3115</strain>
    </source>
</reference>
<proteinExistence type="predicted"/>
<accession>A0A9W8G3N2</accession>
<dbReference type="InterPro" id="IPR016024">
    <property type="entry name" value="ARM-type_fold"/>
</dbReference>
<feature type="compositionally biased region" description="Acidic residues" evidence="1">
    <location>
        <begin position="327"/>
        <end position="338"/>
    </location>
</feature>